<feature type="domain" description="4Fe-4S ferredoxin-type" evidence="7">
    <location>
        <begin position="1"/>
        <end position="29"/>
    </location>
</feature>
<name>A0ABP3XJ09_9FIRM</name>
<dbReference type="InterPro" id="IPR017896">
    <property type="entry name" value="4Fe4S_Fe-S-bd"/>
</dbReference>
<keyword evidence="5 6" id="KW-0411">Iron-sulfur</keyword>
<comment type="function">
    <text evidence="6">Ferredoxins are iron-sulfur proteins that transfer electrons in a wide variety of metabolic reactions.</text>
</comment>
<dbReference type="InterPro" id="IPR001080">
    <property type="entry name" value="3Fe4S_ferredoxin"/>
</dbReference>
<sequence>MKAFVDKETCIGCEACASISPEIYSMDDDGKSVAIEGDIPEEHFEAAQEGRDACPVDAISIHE</sequence>
<reference evidence="9" key="1">
    <citation type="journal article" date="2019" name="Int. J. Syst. Evol. Microbiol.">
        <title>The Global Catalogue of Microorganisms (GCM) 10K type strain sequencing project: providing services to taxonomists for standard genome sequencing and annotation.</title>
        <authorList>
            <consortium name="The Broad Institute Genomics Platform"/>
            <consortium name="The Broad Institute Genome Sequencing Center for Infectious Disease"/>
            <person name="Wu L."/>
            <person name="Ma J."/>
        </authorList>
    </citation>
    <scope>NUCLEOTIDE SEQUENCE [LARGE SCALE GENOMIC DNA]</scope>
    <source>
        <strain evidence="9">JCM 6486</strain>
    </source>
</reference>
<comment type="caution">
    <text evidence="8">The sequence shown here is derived from an EMBL/GenBank/DDBJ whole genome shotgun (WGS) entry which is preliminary data.</text>
</comment>
<evidence type="ECO:0000313" key="9">
    <source>
        <dbReference type="Proteomes" id="UP001400965"/>
    </source>
</evidence>
<protein>
    <recommendedName>
        <fullName evidence="6">Ferredoxin</fullName>
    </recommendedName>
</protein>
<keyword evidence="2 6" id="KW-0479">Metal-binding</keyword>
<proteinExistence type="predicted"/>
<dbReference type="Proteomes" id="UP001400965">
    <property type="component" value="Unassembled WGS sequence"/>
</dbReference>
<gene>
    <name evidence="8" type="ORF">GCM10008917_19070</name>
</gene>
<dbReference type="Gene3D" id="3.30.70.20">
    <property type="match status" value="1"/>
</dbReference>
<accession>A0ABP3XJ09</accession>
<evidence type="ECO:0000256" key="5">
    <source>
        <dbReference type="ARBA" id="ARBA00023014"/>
    </source>
</evidence>
<dbReference type="RefSeq" id="WP_346045336.1">
    <property type="nucleotide sequence ID" value="NZ_BAAACP010000010.1"/>
</dbReference>
<evidence type="ECO:0000256" key="6">
    <source>
        <dbReference type="RuleBase" id="RU368020"/>
    </source>
</evidence>
<evidence type="ECO:0000313" key="8">
    <source>
        <dbReference type="EMBL" id="GAA0864662.1"/>
    </source>
</evidence>
<dbReference type="PANTHER" id="PTHR36923">
    <property type="entry name" value="FERREDOXIN"/>
    <property type="match status" value="1"/>
</dbReference>
<dbReference type="EMBL" id="BAAACP010000010">
    <property type="protein sequence ID" value="GAA0864662.1"/>
    <property type="molecule type" value="Genomic_DNA"/>
</dbReference>
<evidence type="ECO:0000256" key="4">
    <source>
        <dbReference type="ARBA" id="ARBA00023004"/>
    </source>
</evidence>
<keyword evidence="4 6" id="KW-0408">Iron</keyword>
<dbReference type="Pfam" id="PF13370">
    <property type="entry name" value="Fer4_13"/>
    <property type="match status" value="1"/>
</dbReference>
<evidence type="ECO:0000256" key="1">
    <source>
        <dbReference type="ARBA" id="ARBA00022448"/>
    </source>
</evidence>
<evidence type="ECO:0000256" key="3">
    <source>
        <dbReference type="ARBA" id="ARBA00022982"/>
    </source>
</evidence>
<dbReference type="PANTHER" id="PTHR36923:SF3">
    <property type="entry name" value="FERREDOXIN"/>
    <property type="match status" value="1"/>
</dbReference>
<keyword evidence="3 6" id="KW-0249">Electron transport</keyword>
<organism evidence="8 9">
    <name type="scientific">Paraclostridium tenue</name>
    <dbReference type="NCBI Taxonomy" id="1737"/>
    <lineage>
        <taxon>Bacteria</taxon>
        <taxon>Bacillati</taxon>
        <taxon>Bacillota</taxon>
        <taxon>Clostridia</taxon>
        <taxon>Peptostreptococcales</taxon>
        <taxon>Peptostreptococcaceae</taxon>
        <taxon>Paraclostridium</taxon>
    </lineage>
</organism>
<dbReference type="InterPro" id="IPR051269">
    <property type="entry name" value="Fe-S_cluster_ET"/>
</dbReference>
<dbReference type="PRINTS" id="PR00352">
    <property type="entry name" value="3FE4SFRDOXIN"/>
</dbReference>
<evidence type="ECO:0000259" key="7">
    <source>
        <dbReference type="PROSITE" id="PS51379"/>
    </source>
</evidence>
<dbReference type="PROSITE" id="PS51379">
    <property type="entry name" value="4FE4S_FER_2"/>
    <property type="match status" value="1"/>
</dbReference>
<keyword evidence="9" id="KW-1185">Reference proteome</keyword>
<evidence type="ECO:0000256" key="2">
    <source>
        <dbReference type="ARBA" id="ARBA00022723"/>
    </source>
</evidence>
<dbReference type="SUPFAM" id="SSF54862">
    <property type="entry name" value="4Fe-4S ferredoxins"/>
    <property type="match status" value="1"/>
</dbReference>
<keyword evidence="1 6" id="KW-0813">Transport</keyword>